<keyword evidence="1" id="KW-0175">Coiled coil</keyword>
<evidence type="ECO:0000313" key="3">
    <source>
        <dbReference type="EMBL" id="QQP35460.1"/>
    </source>
</evidence>
<evidence type="ECO:0000313" key="4">
    <source>
        <dbReference type="Proteomes" id="UP000595437"/>
    </source>
</evidence>
<feature type="non-terminal residue" evidence="3">
    <location>
        <position position="55"/>
    </location>
</feature>
<dbReference type="Proteomes" id="UP000595437">
    <property type="component" value="Chromosome 18"/>
</dbReference>
<feature type="domain" description="Centromere protein Cenp-F N-terminal" evidence="2">
    <location>
        <begin position="1"/>
        <end position="54"/>
    </location>
</feature>
<dbReference type="EMBL" id="CP045907">
    <property type="protein sequence ID" value="QQP35460.1"/>
    <property type="molecule type" value="Genomic_DNA"/>
</dbReference>
<keyword evidence="4" id="KW-1185">Reference proteome</keyword>
<feature type="coiled-coil region" evidence="1">
    <location>
        <begin position="14"/>
        <end position="41"/>
    </location>
</feature>
<reference evidence="4" key="1">
    <citation type="submission" date="2021-01" db="EMBL/GenBank/DDBJ databases">
        <title>Caligus Genome Assembly.</title>
        <authorList>
            <person name="Gallardo-Escarate C."/>
        </authorList>
    </citation>
    <scope>NUCLEOTIDE SEQUENCE [LARGE SCALE GENOMIC DNA]</scope>
</reference>
<organism evidence="3 4">
    <name type="scientific">Caligus rogercresseyi</name>
    <name type="common">Sea louse</name>
    <dbReference type="NCBI Taxonomy" id="217165"/>
    <lineage>
        <taxon>Eukaryota</taxon>
        <taxon>Metazoa</taxon>
        <taxon>Ecdysozoa</taxon>
        <taxon>Arthropoda</taxon>
        <taxon>Crustacea</taxon>
        <taxon>Multicrustacea</taxon>
        <taxon>Hexanauplia</taxon>
        <taxon>Copepoda</taxon>
        <taxon>Siphonostomatoida</taxon>
        <taxon>Caligidae</taxon>
        <taxon>Caligus</taxon>
    </lineage>
</organism>
<name>A0A7T8GQ30_CALRO</name>
<evidence type="ECO:0000259" key="2">
    <source>
        <dbReference type="Pfam" id="PF10481"/>
    </source>
</evidence>
<protein>
    <submittedName>
        <fullName evidence="3">Major antigenlike</fullName>
    </submittedName>
</protein>
<dbReference type="OrthoDB" id="10255522at2759"/>
<proteinExistence type="predicted"/>
<evidence type="ECO:0000256" key="1">
    <source>
        <dbReference type="SAM" id="Coils"/>
    </source>
</evidence>
<dbReference type="Pfam" id="PF10481">
    <property type="entry name" value="CENP-F_N"/>
    <property type="match status" value="1"/>
</dbReference>
<sequence>MSWMSQLGWKEGLSPSALGEIDKLELEIQRLSKEKSIKSLQFETLEAALDKKERR</sequence>
<dbReference type="AlphaFoldDB" id="A0A7T8GQ30"/>
<gene>
    <name evidence="3" type="ORF">FKW44_023693</name>
</gene>
<dbReference type="InterPro" id="IPR018463">
    <property type="entry name" value="Centromere_CenpF_N"/>
</dbReference>
<accession>A0A7T8GQ30</accession>